<comment type="similarity">
    <text evidence="1">Belongs to the STK19 family.</text>
</comment>
<dbReference type="Pfam" id="PF10494">
    <property type="entry name" value="Stk19"/>
    <property type="match status" value="1"/>
</dbReference>
<dbReference type="AlphaFoldDB" id="A0A1J7J5X4"/>
<dbReference type="EMBL" id="KV875093">
    <property type="protein sequence ID" value="OIW35182.1"/>
    <property type="molecule type" value="Genomic_DNA"/>
</dbReference>
<evidence type="ECO:0000313" key="3">
    <source>
        <dbReference type="EMBL" id="OIW35182.1"/>
    </source>
</evidence>
<protein>
    <recommendedName>
        <fullName evidence="5">Serine-threonine protein kinase 19</fullName>
    </recommendedName>
</protein>
<dbReference type="PANTHER" id="PTHR15243:SF0">
    <property type="entry name" value="SERINE_THREONINE-PROTEIN KINASE 19"/>
    <property type="match status" value="1"/>
</dbReference>
<dbReference type="InterPro" id="IPR018865">
    <property type="entry name" value="STK19-like"/>
</dbReference>
<feature type="region of interest" description="Disordered" evidence="2">
    <location>
        <begin position="1"/>
        <end position="50"/>
    </location>
</feature>
<evidence type="ECO:0000256" key="1">
    <source>
        <dbReference type="ARBA" id="ARBA00093458"/>
    </source>
</evidence>
<dbReference type="GO" id="GO:0046579">
    <property type="term" value="P:positive regulation of Ras protein signal transduction"/>
    <property type="evidence" value="ECO:0007669"/>
    <property type="project" value="TreeGrafter"/>
</dbReference>
<reference evidence="3 4" key="1">
    <citation type="submission" date="2016-10" db="EMBL/GenBank/DDBJ databases">
        <title>Draft genome sequence of Coniochaeta ligniaria NRRL30616, a lignocellulolytic fungus for bioabatement of inhibitors in plant biomass hydrolysates.</title>
        <authorList>
            <consortium name="DOE Joint Genome Institute"/>
            <person name="Jimenez D.J."/>
            <person name="Hector R.E."/>
            <person name="Riley R."/>
            <person name="Sun H."/>
            <person name="Grigoriev I.V."/>
            <person name="Van Elsas J.D."/>
            <person name="Nichols N.N."/>
        </authorList>
    </citation>
    <scope>NUCLEOTIDE SEQUENCE [LARGE SCALE GENOMIC DNA]</scope>
    <source>
        <strain evidence="3 4">NRRL 30616</strain>
    </source>
</reference>
<feature type="compositionally biased region" description="Polar residues" evidence="2">
    <location>
        <begin position="19"/>
        <end position="46"/>
    </location>
</feature>
<dbReference type="PANTHER" id="PTHR15243">
    <property type="entry name" value="SERINE/THREONINE-PROTEIN KINASE 19"/>
    <property type="match status" value="1"/>
</dbReference>
<proteinExistence type="inferred from homology"/>
<gene>
    <name evidence="3" type="ORF">CONLIGDRAFT_45244</name>
</gene>
<organism evidence="3 4">
    <name type="scientific">Coniochaeta ligniaria NRRL 30616</name>
    <dbReference type="NCBI Taxonomy" id="1408157"/>
    <lineage>
        <taxon>Eukaryota</taxon>
        <taxon>Fungi</taxon>
        <taxon>Dikarya</taxon>
        <taxon>Ascomycota</taxon>
        <taxon>Pezizomycotina</taxon>
        <taxon>Sordariomycetes</taxon>
        <taxon>Sordariomycetidae</taxon>
        <taxon>Coniochaetales</taxon>
        <taxon>Coniochaetaceae</taxon>
        <taxon>Coniochaeta</taxon>
    </lineage>
</organism>
<sequence length="409" mass="42936">MSSLRSILGGSRIKKKKSTPSTNQRSASTSSLSSWPRTKPTPASRTKSLDAASFYDEPSRLPYHGPAPPAARLSSSASVRTVPQALHHAQATMFDPLPTTHSGMSSVRVAQVLNYRAGLPRVISIAHVGALLSGLGGPTAVERAVAQAVAAGQVRRVVVPRRGGIGEVLVDAGEFEGMVSRAEGVDERMRDGFLGFLRENPQAIRMPRVVVAGQGGLLLNARETDQLIRAGFLTSHNEMSTGTYTRPEDRYTLMSLENVSRAASGTFDAVGGVGAVTSSGGTGAGRAAATTTGGVSGEGLSLAVPGNGTFLKLVAAALAHLTSLLEKAKYREMPETMLKEKWDGGVASDAAGLAKRARGEFVGILPGRTKKWKDFCGLSFEWVLLEAVGLGLVEVFDTRSVGNGVRLIS</sequence>
<dbReference type="InParanoid" id="A0A1J7J5X4"/>
<name>A0A1J7J5X4_9PEZI</name>
<evidence type="ECO:0000313" key="4">
    <source>
        <dbReference type="Proteomes" id="UP000182658"/>
    </source>
</evidence>
<keyword evidence="4" id="KW-1185">Reference proteome</keyword>
<dbReference type="Proteomes" id="UP000182658">
    <property type="component" value="Unassembled WGS sequence"/>
</dbReference>
<evidence type="ECO:0000256" key="2">
    <source>
        <dbReference type="SAM" id="MobiDB-lite"/>
    </source>
</evidence>
<evidence type="ECO:0008006" key="5">
    <source>
        <dbReference type="Google" id="ProtNLM"/>
    </source>
</evidence>
<dbReference type="OrthoDB" id="3980126at2759"/>
<accession>A0A1J7J5X4</accession>